<organism evidence="1 2">
    <name type="scientific">Pistacia integerrima</name>
    <dbReference type="NCBI Taxonomy" id="434235"/>
    <lineage>
        <taxon>Eukaryota</taxon>
        <taxon>Viridiplantae</taxon>
        <taxon>Streptophyta</taxon>
        <taxon>Embryophyta</taxon>
        <taxon>Tracheophyta</taxon>
        <taxon>Spermatophyta</taxon>
        <taxon>Magnoliopsida</taxon>
        <taxon>eudicotyledons</taxon>
        <taxon>Gunneridae</taxon>
        <taxon>Pentapetalae</taxon>
        <taxon>rosids</taxon>
        <taxon>malvids</taxon>
        <taxon>Sapindales</taxon>
        <taxon>Anacardiaceae</taxon>
        <taxon>Pistacia</taxon>
    </lineage>
</organism>
<gene>
    <name evidence="1" type="ORF">Pint_04902</name>
</gene>
<comment type="caution">
    <text evidence="1">The sequence shown here is derived from an EMBL/GenBank/DDBJ whole genome shotgun (WGS) entry which is preliminary data.</text>
</comment>
<reference evidence="2" key="1">
    <citation type="journal article" date="2023" name="G3 (Bethesda)">
        <title>Genome assembly and association tests identify interacting loci associated with vigor, precocity, and sex in interspecific pistachio rootstocks.</title>
        <authorList>
            <person name="Palmer W."/>
            <person name="Jacygrad E."/>
            <person name="Sagayaradj S."/>
            <person name="Cavanaugh K."/>
            <person name="Han R."/>
            <person name="Bertier L."/>
            <person name="Beede B."/>
            <person name="Kafkas S."/>
            <person name="Golino D."/>
            <person name="Preece J."/>
            <person name="Michelmore R."/>
        </authorList>
    </citation>
    <scope>NUCLEOTIDE SEQUENCE [LARGE SCALE GENOMIC DNA]</scope>
</reference>
<proteinExistence type="predicted"/>
<accession>A0ACC0Z1M2</accession>
<dbReference type="EMBL" id="CM047738">
    <property type="protein sequence ID" value="KAJ0045166.1"/>
    <property type="molecule type" value="Genomic_DNA"/>
</dbReference>
<keyword evidence="2" id="KW-1185">Reference proteome</keyword>
<sequence length="200" mass="22651">MDEVSLNTEPTGDDDIDDFEVVGDYAMTEYVGQPGTIQNPLPPAVGMEFETYEDVYYFYNCYAKEQGFGVRVSNTWWRIIEVELEHNHLFSPASGKFYKSHKHIGPGTERTLQLDGADEVQKIRLFRTVVIDAEGNGNVDVNGEFGNNVDHANKLKLKPGDAQSVHNFFCGLQLMDPNFFNVADLNEKGCLRNLFWTDAR</sequence>
<name>A0ACC0Z1M2_9ROSI</name>
<evidence type="ECO:0000313" key="2">
    <source>
        <dbReference type="Proteomes" id="UP001163603"/>
    </source>
</evidence>
<dbReference type="Proteomes" id="UP001163603">
    <property type="component" value="Chromosome 3"/>
</dbReference>
<protein>
    <submittedName>
        <fullName evidence="1">Uncharacterized protein</fullName>
    </submittedName>
</protein>
<evidence type="ECO:0000313" key="1">
    <source>
        <dbReference type="EMBL" id="KAJ0045166.1"/>
    </source>
</evidence>